<dbReference type="EMBL" id="PUIO01000047">
    <property type="protein sequence ID" value="PQP19000.1"/>
    <property type="molecule type" value="Genomic_DNA"/>
</dbReference>
<protein>
    <submittedName>
        <fullName evidence="1">Uncharacterized protein</fullName>
    </submittedName>
</protein>
<accession>A0A2S8IW43</accession>
<comment type="caution">
    <text evidence="1">The sequence shown here is derived from an EMBL/GenBank/DDBJ whole genome shotgun (WGS) entry which is preliminary data.</text>
</comment>
<organism evidence="1 2">
    <name type="scientific">Rhodococcus opacus</name>
    <name type="common">Nocardia opaca</name>
    <dbReference type="NCBI Taxonomy" id="37919"/>
    <lineage>
        <taxon>Bacteria</taxon>
        <taxon>Bacillati</taxon>
        <taxon>Actinomycetota</taxon>
        <taxon>Actinomycetes</taxon>
        <taxon>Mycobacteriales</taxon>
        <taxon>Nocardiaceae</taxon>
        <taxon>Rhodococcus</taxon>
    </lineage>
</organism>
<name>A0A2S8IW43_RHOOP</name>
<sequence length="64" mass="7044">MSILDAVSVILAESDSSDRPARVKTYADRLHSFVLSNPEASGDEFRSTACDEWVTELRNGLADQ</sequence>
<evidence type="ECO:0000313" key="1">
    <source>
        <dbReference type="EMBL" id="PQP19000.1"/>
    </source>
</evidence>
<proteinExistence type="predicted"/>
<dbReference type="Proteomes" id="UP000239290">
    <property type="component" value="Unassembled WGS sequence"/>
</dbReference>
<reference evidence="2" key="1">
    <citation type="submission" date="2018-02" db="EMBL/GenBank/DDBJ databases">
        <title>Draft genome sequencing of Rhodococcus opacus KU647198.</title>
        <authorList>
            <person name="Zheng B.-X."/>
        </authorList>
    </citation>
    <scope>NUCLEOTIDE SEQUENCE [LARGE SCALE GENOMIC DNA]</scope>
    <source>
        <strain evidence="2">04-OD7</strain>
    </source>
</reference>
<evidence type="ECO:0000313" key="2">
    <source>
        <dbReference type="Proteomes" id="UP000239290"/>
    </source>
</evidence>
<dbReference type="AlphaFoldDB" id="A0A2S8IW43"/>
<gene>
    <name evidence="1" type="ORF">C5613_31350</name>
</gene>